<evidence type="ECO:0000256" key="2">
    <source>
        <dbReference type="SAM" id="Phobius"/>
    </source>
</evidence>
<dbReference type="Proteomes" id="UP000233425">
    <property type="component" value="Unassembled WGS sequence"/>
</dbReference>
<name>A0A2N0ULM4_9FIRM</name>
<protein>
    <recommendedName>
        <fullName evidence="6">DUF11 domain-containing protein</fullName>
    </recommendedName>
</protein>
<comment type="caution">
    <text evidence="4">The sequence shown here is derived from an EMBL/GenBank/DDBJ whole genome shotgun (WGS) entry which is preliminary data.</text>
</comment>
<keyword evidence="2" id="KW-0472">Membrane</keyword>
<dbReference type="EMBL" id="NNSR01000067">
    <property type="protein sequence ID" value="PKD27899.1"/>
    <property type="molecule type" value="Genomic_DNA"/>
</dbReference>
<dbReference type="Pfam" id="PF13620">
    <property type="entry name" value="CarboxypepD_reg"/>
    <property type="match status" value="1"/>
</dbReference>
<dbReference type="Gene3D" id="2.60.40.1120">
    <property type="entry name" value="Carboxypeptidase-like, regulatory domain"/>
    <property type="match status" value="2"/>
</dbReference>
<dbReference type="SUPFAM" id="SSF49452">
    <property type="entry name" value="Starch-binding domain-like"/>
    <property type="match status" value="1"/>
</dbReference>
<feature type="compositionally biased region" description="Polar residues" evidence="1">
    <location>
        <begin position="134"/>
        <end position="149"/>
    </location>
</feature>
<gene>
    <name evidence="4" type="ORF">RBATCC27255_01386</name>
</gene>
<dbReference type="Pfam" id="PF13715">
    <property type="entry name" value="CarbopepD_reg_2"/>
    <property type="match status" value="1"/>
</dbReference>
<evidence type="ECO:0000256" key="1">
    <source>
        <dbReference type="SAM" id="MobiDB-lite"/>
    </source>
</evidence>
<dbReference type="InterPro" id="IPR008969">
    <property type="entry name" value="CarboxyPept-like_regulatory"/>
</dbReference>
<feature type="signal peptide" evidence="3">
    <location>
        <begin position="1"/>
        <end position="27"/>
    </location>
</feature>
<feature type="transmembrane region" description="Helical" evidence="2">
    <location>
        <begin position="212"/>
        <end position="231"/>
    </location>
</feature>
<feature type="chain" id="PRO_5014696561" description="DUF11 domain-containing protein" evidence="3">
    <location>
        <begin position="28"/>
        <end position="1070"/>
    </location>
</feature>
<keyword evidence="5" id="KW-1185">Reference proteome</keyword>
<dbReference type="SUPFAM" id="SSF49464">
    <property type="entry name" value="Carboxypeptidase regulatory domain-like"/>
    <property type="match status" value="1"/>
</dbReference>
<evidence type="ECO:0000256" key="3">
    <source>
        <dbReference type="SAM" id="SignalP"/>
    </source>
</evidence>
<feature type="region of interest" description="Disordered" evidence="1">
    <location>
        <begin position="123"/>
        <end position="149"/>
    </location>
</feature>
<evidence type="ECO:0000313" key="4">
    <source>
        <dbReference type="EMBL" id="PKD27899.1"/>
    </source>
</evidence>
<feature type="transmembrane region" description="Helical" evidence="2">
    <location>
        <begin position="185"/>
        <end position="205"/>
    </location>
</feature>
<dbReference type="RefSeq" id="WP_101029357.1">
    <property type="nucleotide sequence ID" value="NZ_CABMMZ010000067.1"/>
</dbReference>
<organism evidence="4 5">
    <name type="scientific">Ruminococcus bromii</name>
    <dbReference type="NCBI Taxonomy" id="40518"/>
    <lineage>
        <taxon>Bacteria</taxon>
        <taxon>Bacillati</taxon>
        <taxon>Bacillota</taxon>
        <taxon>Clostridia</taxon>
        <taxon>Eubacteriales</taxon>
        <taxon>Oscillospiraceae</taxon>
        <taxon>Ruminococcus</taxon>
    </lineage>
</organism>
<keyword evidence="2" id="KW-1133">Transmembrane helix</keyword>
<dbReference type="GO" id="GO:0030246">
    <property type="term" value="F:carbohydrate binding"/>
    <property type="evidence" value="ECO:0007669"/>
    <property type="project" value="InterPro"/>
</dbReference>
<evidence type="ECO:0000313" key="5">
    <source>
        <dbReference type="Proteomes" id="UP000233425"/>
    </source>
</evidence>
<keyword evidence="2" id="KW-0812">Transmembrane</keyword>
<proteinExistence type="predicted"/>
<evidence type="ECO:0008006" key="6">
    <source>
        <dbReference type="Google" id="ProtNLM"/>
    </source>
</evidence>
<dbReference type="InterPro" id="IPR013784">
    <property type="entry name" value="Carb-bd-like_fold"/>
</dbReference>
<sequence>MRRLLKSFTAFSVIAMLLFSFCISVGAVEETHNSQDGLVASITTKKDSYQSNEDIDLTFKVTNTNDFDVENVSLEAIIPDGLTLKKGDNTSINTVSLASGESLELTLTVVKESSVIVVPIETTNPNTEQPTETKPLSTENTTTVQTESVQATTTKANSAVSTASDFNNTNGSDNSSVKTGNNTNYILIGLICLISLAVAALAFRFRNKAVKYLSLALCVCISVSSIAVVGVTNTMAQETNQEMSFDVSKTITVEGREYEISANVKYKNSHASPNIDFGYLHCEPSTCNVGERTNVTFFIDLSNNDISKDDKIKLFVEEKFIGELNDNGENGDVTPNDKIYSATFSMFSNERKWAGYYVVINNQKSNTESLQFYKRATDEDLLFIDNFYKVIDDIKSNYVINKSDENKAIYEMQQYYNEVTSYLDKRSDVLDYCFTGFNIMVNFDNGLTAGIPFEDLTSDVDDNKERTKRSLNIDSYSNINNTYKSEIITLEPYASSIHAPEFDNAATTIANTNKNYIFSTNLDNQEITFESMKKLSRYGMIILNSHGGNFDDKDIYGNRYGYVISLSDEVTPEKDEKYKNSDDLWKTIIPNGGYNGGNYVITEQFFEKYYNNTDFENSIIYFGTCHGGDDNVRIRRILKDKGAEAVLTYKNEVITTYNRKMIYDISEKLSKGHTISESVNEAKKKNGEYDPYISSKNYNELDFLEKVWYSLGLYNNTNPAELILDGNNTSFKLITNPTLEQIKGQVIDSNTKLPVSGVKISCDKIGVSCTTDKMGKFSFNIPVLDTQYEFVFSYNGYYNTTVVLSNYPELDTIELTPKKGSISANIISSNNTPLSKVRVDAYLKEEADLEYVGNTYTDDNGNFTMELQSGSYELRFNKDGYKTATTTVKISKDVMTVLKDPIVMETNVDWKQLYIDYINKTNSVYDYSLIYVNGDDIPELCLTGKYTMAGDILCWINNGSVQEETALGNYGTSYIEKEGLLLNTGGRQGTYFDKVFSFNGKNLELKIDGKSQEVLDDNSTYDFIYYINGDKVTKAEYNNKIDSIFDKSKSIKVSNKTYSKEEIIEIIKNM</sequence>
<feature type="compositionally biased region" description="Low complexity" evidence="1">
    <location>
        <begin position="123"/>
        <end position="133"/>
    </location>
</feature>
<dbReference type="AlphaFoldDB" id="A0A2N0ULM4"/>
<reference evidence="4" key="1">
    <citation type="journal article" date="2018" name="Environ. Microbiol.">
        <title>Sporulation capability and amylosome conservation among diverse human colonic and rumen isolates of the keystone starch-degrader Ruminococcus bromii.</title>
        <authorList>
            <person name="Mukhopadhya I."/>
            <person name="Morais S."/>
            <person name="Laverde-Gomez J."/>
            <person name="Sheridan P.O."/>
            <person name="Walker A.W."/>
            <person name="Kelly W."/>
            <person name="Klieve A.V."/>
            <person name="Ouwerkerk D."/>
            <person name="Duncan S.H."/>
            <person name="Louis P."/>
            <person name="Koropatkin N."/>
            <person name="Cockburn D."/>
            <person name="Kibler R."/>
            <person name="Cooper P.J."/>
            <person name="Sandoval C."/>
            <person name="Crost E."/>
            <person name="Juge N."/>
            <person name="Bayer E.A."/>
            <person name="Flint H.J."/>
        </authorList>
    </citation>
    <scope>NUCLEOTIDE SEQUENCE [LARGE SCALE GENOMIC DNA]</scope>
    <source>
        <strain evidence="4">ATCC 27255</strain>
    </source>
</reference>
<accession>A0A2N0ULM4</accession>
<keyword evidence="3" id="KW-0732">Signal</keyword>